<dbReference type="HOGENOM" id="CLU_025284_5_0_1"/>
<dbReference type="InterPro" id="IPR001660">
    <property type="entry name" value="SAM"/>
</dbReference>
<dbReference type="EMBL" id="KN846970">
    <property type="protein sequence ID" value="KIW83074.1"/>
    <property type="molecule type" value="Genomic_DNA"/>
</dbReference>
<accession>A0A0D2HF87</accession>
<feature type="compositionally biased region" description="Polar residues" evidence="4">
    <location>
        <begin position="217"/>
        <end position="239"/>
    </location>
</feature>
<dbReference type="InterPro" id="IPR051965">
    <property type="entry name" value="ChromReg_NeuronalGeneExpr"/>
</dbReference>
<dbReference type="VEuPathDB" id="FungiDB:Z517_02317"/>
<dbReference type="SUPFAM" id="SSF47769">
    <property type="entry name" value="SAM/Pointed domain"/>
    <property type="match status" value="1"/>
</dbReference>
<dbReference type="AlphaFoldDB" id="A0A0D2HF87"/>
<dbReference type="InterPro" id="IPR013761">
    <property type="entry name" value="SAM/pointed_sf"/>
</dbReference>
<evidence type="ECO:0000259" key="5">
    <source>
        <dbReference type="PROSITE" id="PS50118"/>
    </source>
</evidence>
<feature type="compositionally biased region" description="Low complexity" evidence="4">
    <location>
        <begin position="365"/>
        <end position="375"/>
    </location>
</feature>
<keyword evidence="7" id="KW-1185">Reference proteome</keyword>
<reference evidence="6 7" key="1">
    <citation type="submission" date="2015-01" db="EMBL/GenBank/DDBJ databases">
        <title>The Genome Sequence of Fonsecaea pedrosoi CBS 271.37.</title>
        <authorList>
            <consortium name="The Broad Institute Genomics Platform"/>
            <person name="Cuomo C."/>
            <person name="de Hoog S."/>
            <person name="Gorbushina A."/>
            <person name="Stielow B."/>
            <person name="Teixiera M."/>
            <person name="Abouelleil A."/>
            <person name="Chapman S.B."/>
            <person name="Priest M."/>
            <person name="Young S.K."/>
            <person name="Wortman J."/>
            <person name="Nusbaum C."/>
            <person name="Birren B."/>
        </authorList>
    </citation>
    <scope>NUCLEOTIDE SEQUENCE [LARGE SCALE GENOMIC DNA]</scope>
    <source>
        <strain evidence="6 7">CBS 271.37</strain>
    </source>
</reference>
<dbReference type="InterPro" id="IPR009071">
    <property type="entry name" value="HMG_box_dom"/>
</dbReference>
<dbReference type="OrthoDB" id="1919336at2759"/>
<evidence type="ECO:0000256" key="4">
    <source>
        <dbReference type="SAM" id="MobiDB-lite"/>
    </source>
</evidence>
<dbReference type="GO" id="GO:0005634">
    <property type="term" value="C:nucleus"/>
    <property type="evidence" value="ECO:0007669"/>
    <property type="project" value="UniProtKB-UniRule"/>
</dbReference>
<dbReference type="Proteomes" id="UP000053029">
    <property type="component" value="Unassembled WGS sequence"/>
</dbReference>
<dbReference type="PANTHER" id="PTHR46040">
    <property type="entry name" value="HIGH MOBILITY GROUP PROTEIN 2"/>
    <property type="match status" value="1"/>
</dbReference>
<dbReference type="PANTHER" id="PTHR46040:SF3">
    <property type="entry name" value="HIGH MOBILITY GROUP PROTEIN 2"/>
    <property type="match status" value="1"/>
</dbReference>
<dbReference type="STRING" id="1442368.A0A0D2HF87"/>
<keyword evidence="1 3" id="KW-0238">DNA-binding</keyword>
<feature type="compositionally biased region" description="Pro residues" evidence="4">
    <location>
        <begin position="376"/>
        <end position="396"/>
    </location>
</feature>
<dbReference type="SMART" id="SM00454">
    <property type="entry name" value="SAM"/>
    <property type="match status" value="1"/>
</dbReference>
<dbReference type="CDD" id="cd09487">
    <property type="entry name" value="SAM_superfamily"/>
    <property type="match status" value="1"/>
</dbReference>
<feature type="compositionally biased region" description="Polar residues" evidence="4">
    <location>
        <begin position="268"/>
        <end position="288"/>
    </location>
</feature>
<dbReference type="Gene3D" id="1.10.150.50">
    <property type="entry name" value="Transcription Factor, Ets-1"/>
    <property type="match status" value="1"/>
</dbReference>
<dbReference type="GO" id="GO:0003677">
    <property type="term" value="F:DNA binding"/>
    <property type="evidence" value="ECO:0007669"/>
    <property type="project" value="UniProtKB-UniRule"/>
</dbReference>
<feature type="compositionally biased region" description="Polar residues" evidence="4">
    <location>
        <begin position="415"/>
        <end position="424"/>
    </location>
</feature>
<protein>
    <recommendedName>
        <fullName evidence="5">HMG box domain-containing protein</fullName>
    </recommendedName>
</protein>
<organism evidence="6 7">
    <name type="scientific">Fonsecaea pedrosoi CBS 271.37</name>
    <dbReference type="NCBI Taxonomy" id="1442368"/>
    <lineage>
        <taxon>Eukaryota</taxon>
        <taxon>Fungi</taxon>
        <taxon>Dikarya</taxon>
        <taxon>Ascomycota</taxon>
        <taxon>Pezizomycotina</taxon>
        <taxon>Eurotiomycetes</taxon>
        <taxon>Chaetothyriomycetidae</taxon>
        <taxon>Chaetothyriales</taxon>
        <taxon>Herpotrichiellaceae</taxon>
        <taxon>Fonsecaea</taxon>
    </lineage>
</organism>
<keyword evidence="2 3" id="KW-0539">Nucleus</keyword>
<feature type="domain" description="HMG box" evidence="5">
    <location>
        <begin position="118"/>
        <end position="184"/>
    </location>
</feature>
<evidence type="ECO:0000256" key="2">
    <source>
        <dbReference type="ARBA" id="ARBA00023242"/>
    </source>
</evidence>
<evidence type="ECO:0000313" key="6">
    <source>
        <dbReference type="EMBL" id="KIW83074.1"/>
    </source>
</evidence>
<dbReference type="RefSeq" id="XP_013286882.1">
    <property type="nucleotide sequence ID" value="XM_013431428.1"/>
</dbReference>
<dbReference type="SMART" id="SM00398">
    <property type="entry name" value="HMG"/>
    <property type="match status" value="1"/>
</dbReference>
<dbReference type="InterPro" id="IPR036910">
    <property type="entry name" value="HMG_box_dom_sf"/>
</dbReference>
<feature type="compositionally biased region" description="Low complexity" evidence="4">
    <location>
        <begin position="299"/>
        <end position="313"/>
    </location>
</feature>
<evidence type="ECO:0000256" key="1">
    <source>
        <dbReference type="ARBA" id="ARBA00023125"/>
    </source>
</evidence>
<feature type="region of interest" description="Disordered" evidence="4">
    <location>
        <begin position="201"/>
        <end position="566"/>
    </location>
</feature>
<proteinExistence type="predicted"/>
<dbReference type="Pfam" id="PF00536">
    <property type="entry name" value="SAM_1"/>
    <property type="match status" value="1"/>
</dbReference>
<evidence type="ECO:0000313" key="7">
    <source>
        <dbReference type="Proteomes" id="UP000053029"/>
    </source>
</evidence>
<dbReference type="PROSITE" id="PS50118">
    <property type="entry name" value="HMG_BOX_2"/>
    <property type="match status" value="1"/>
</dbReference>
<dbReference type="GO" id="GO:0010468">
    <property type="term" value="P:regulation of gene expression"/>
    <property type="evidence" value="ECO:0007669"/>
    <property type="project" value="TreeGrafter"/>
</dbReference>
<dbReference type="SUPFAM" id="SSF47095">
    <property type="entry name" value="HMG-box"/>
    <property type="match status" value="1"/>
</dbReference>
<feature type="DNA-binding region" description="HMG box" evidence="3">
    <location>
        <begin position="118"/>
        <end position="184"/>
    </location>
</feature>
<name>A0A0D2HF87_9EURO</name>
<dbReference type="Pfam" id="PF00505">
    <property type="entry name" value="HMG_box"/>
    <property type="match status" value="1"/>
</dbReference>
<dbReference type="GeneID" id="25301807"/>
<gene>
    <name evidence="6" type="ORF">Z517_02317</name>
</gene>
<sequence length="566" mass="61374">MTDLAPHLERLGLEQYLDAFIGEGFDTWETLTDIQESDFDALNVKLGHRRKLQRAIAEYRGVSYERLFGSPAQEALLETSRGFDAGAGSSLGPERPSVPPPETKRKYRRHPKPDENAPERPPSAYVIFSNKVREEVKDQNLSFTQIAKLVGDRWQKLDPTGKEPFEAQANAAKEKYNILLSAYRKTDEYRDYMAYLSEFKARHGQPSEPKRPKLEQESSGSIISTKSVEANPEVASQASGHFRGGSIGSSASSPFIGGTIHPSGSGGSIQQRPQLPSSRSGTPPSVQQGREYFRPGLLSSQSSVSDESSTVRSEVPDPLIRAAGLSLGAGSGTPPLPALPPSASSVESTGSPDPLARSRLSYFVQQQQQQQHQSAPPAPQPPPPAAATAPIPPPPTFGSVPHGQNALSYPPTLPSPTMQESSWRNRPPDFRGYQETPRPSHAPIHLPSPGREQLSPTQLPPILSHERPAEFPQGPGSRSLPPPPRTGPMGTATLLHLGRAMEQPRPRATDPLQLRHPGRDDSRPGLNRSESDAANTLAGLATGVPRPDATRPHTHPPLPRPPRRSP</sequence>
<feature type="region of interest" description="Disordered" evidence="4">
    <location>
        <begin position="83"/>
        <end position="122"/>
    </location>
</feature>
<evidence type="ECO:0000256" key="3">
    <source>
        <dbReference type="PROSITE-ProRule" id="PRU00267"/>
    </source>
</evidence>
<dbReference type="Gene3D" id="1.10.30.10">
    <property type="entry name" value="High mobility group box domain"/>
    <property type="match status" value="1"/>
</dbReference>